<evidence type="ECO:0000256" key="7">
    <source>
        <dbReference type="SAM" id="MobiDB-lite"/>
    </source>
</evidence>
<dbReference type="GO" id="GO:0016020">
    <property type="term" value="C:membrane"/>
    <property type="evidence" value="ECO:0007669"/>
    <property type="project" value="UniProtKB-SubCell"/>
</dbReference>
<dbReference type="Pfam" id="PF00361">
    <property type="entry name" value="Proton_antipo_M"/>
    <property type="match status" value="1"/>
</dbReference>
<sequence>MDSLLSIIVFLPIVVGLLMLLVPKEQFAVFRWGSFLAMLATFFLSLPLLNGFVTSDQMQFVTKLPWIPEFGIDYHVGIDGISLFLVLLTNLLGPLVVLSTFSAVQDKVKQFYVLLLVLQTGMLGAFVSLDLFLFYFFWEVMLIPMYLLIGVWGGQRRIYAAVKFFIYTIVGSLLMLVAILYLYNNGPVDPATGKHTFNVLVLLGANLSAAQQSWLFLAFALAFAIKVPLWPLHTWLPDAHVEAPTAGSVVLAGVLLKMGTYGLIRFAIPLFPDAAVQWQMPILILSVIGIVYGALVAMVQTDVKKLVAYSSVSHLGYCVLGLFSFNLLGASGSVYQMLGHGLSTGALFLLVGVIYERRHTREISAFGGLAQTVPFFTFAFVFTTLSSVGLPGLNGFVGEFLVLLGAFGENRVLGIIAASGVVLGAVYMLWLVRRFLFGPLVHEENKNLPDLNGREWLVLAPIFILMVYMGVQPKPFLSRMEPSLQKAYSRVEQVRARAALEEELPGLFEASSPANAPASSPAGDSSETGEEARTAPAPGEGAEVDTGFDPLSLRMDDQRGQDVDPTDGVFEGVAR</sequence>
<dbReference type="NCBIfam" id="TIGR01972">
    <property type="entry name" value="NDH_I_M"/>
    <property type="match status" value="1"/>
</dbReference>
<feature type="compositionally biased region" description="Low complexity" evidence="7">
    <location>
        <begin position="510"/>
        <end position="526"/>
    </location>
</feature>
<keyword evidence="10" id="KW-0560">Oxidoreductase</keyword>
<dbReference type="EC" id="1.6.5.-" evidence="10"/>
<evidence type="ECO:0000256" key="6">
    <source>
        <dbReference type="RuleBase" id="RU000320"/>
    </source>
</evidence>
<evidence type="ECO:0000259" key="9">
    <source>
        <dbReference type="Pfam" id="PF00361"/>
    </source>
</evidence>
<feature type="transmembrane region" description="Helical" evidence="8">
    <location>
        <begin position="111"/>
        <end position="129"/>
    </location>
</feature>
<evidence type="ECO:0000256" key="3">
    <source>
        <dbReference type="ARBA" id="ARBA00022692"/>
    </source>
</evidence>
<keyword evidence="3 6" id="KW-0812">Transmembrane</keyword>
<reference evidence="10" key="1">
    <citation type="submission" date="2020-04" db="EMBL/GenBank/DDBJ databases">
        <authorList>
            <person name="Zhang T."/>
        </authorList>
    </citation>
    <scope>NUCLEOTIDE SEQUENCE</scope>
    <source>
        <strain evidence="10">HKST-UBA02</strain>
    </source>
</reference>
<evidence type="ECO:0000313" key="11">
    <source>
        <dbReference type="Proteomes" id="UP000739538"/>
    </source>
</evidence>
<evidence type="ECO:0000256" key="2">
    <source>
        <dbReference type="ARBA" id="ARBA00009025"/>
    </source>
</evidence>
<reference evidence="10" key="2">
    <citation type="journal article" date="2021" name="Microbiome">
        <title>Successional dynamics and alternative stable states in a saline activated sludge microbial community over 9 years.</title>
        <authorList>
            <person name="Wang Y."/>
            <person name="Ye J."/>
            <person name="Ju F."/>
            <person name="Liu L."/>
            <person name="Boyd J.A."/>
            <person name="Deng Y."/>
            <person name="Parks D.H."/>
            <person name="Jiang X."/>
            <person name="Yin X."/>
            <person name="Woodcroft B.J."/>
            <person name="Tyson G.W."/>
            <person name="Hugenholtz P."/>
            <person name="Polz M.F."/>
            <person name="Zhang T."/>
        </authorList>
    </citation>
    <scope>NUCLEOTIDE SEQUENCE</scope>
    <source>
        <strain evidence="10">HKST-UBA02</strain>
    </source>
</reference>
<feature type="transmembrane region" description="Helical" evidence="8">
    <location>
        <begin position="6"/>
        <end position="23"/>
    </location>
</feature>
<dbReference type="GO" id="GO:0008137">
    <property type="term" value="F:NADH dehydrogenase (ubiquinone) activity"/>
    <property type="evidence" value="ECO:0007669"/>
    <property type="project" value="InterPro"/>
</dbReference>
<dbReference type="InterPro" id="IPR001750">
    <property type="entry name" value="ND/Mrp_TM"/>
</dbReference>
<protein>
    <submittedName>
        <fullName evidence="10">NADH-quinone oxidoreductase subunit M</fullName>
        <ecNumber evidence="10">1.6.5.-</ecNumber>
    </submittedName>
</protein>
<feature type="transmembrane region" description="Helical" evidence="8">
    <location>
        <begin position="453"/>
        <end position="471"/>
    </location>
</feature>
<feature type="transmembrane region" description="Helical" evidence="8">
    <location>
        <begin position="334"/>
        <end position="356"/>
    </location>
</feature>
<organism evidence="10 11">
    <name type="scientific">Eiseniibacteriota bacterium</name>
    <dbReference type="NCBI Taxonomy" id="2212470"/>
    <lineage>
        <taxon>Bacteria</taxon>
        <taxon>Candidatus Eiseniibacteriota</taxon>
    </lineage>
</organism>
<dbReference type="GO" id="GO:0012505">
    <property type="term" value="C:endomembrane system"/>
    <property type="evidence" value="ECO:0007669"/>
    <property type="project" value="UniProtKB-SubCell"/>
</dbReference>
<dbReference type="PANTHER" id="PTHR43507">
    <property type="entry name" value="NADH-UBIQUINONE OXIDOREDUCTASE CHAIN 4"/>
    <property type="match status" value="1"/>
</dbReference>
<feature type="transmembrane region" description="Helical" evidence="8">
    <location>
        <begin position="164"/>
        <end position="183"/>
    </location>
</feature>
<comment type="subcellular location">
    <subcellularLocation>
        <location evidence="1">Endomembrane system</location>
        <topology evidence="1">Multi-pass membrane protein</topology>
    </subcellularLocation>
    <subcellularLocation>
        <location evidence="6">Membrane</location>
        <topology evidence="6">Multi-pass membrane protein</topology>
    </subcellularLocation>
</comment>
<dbReference type="InterPro" id="IPR010227">
    <property type="entry name" value="NADH_Q_OxRdtase_chainM/4"/>
</dbReference>
<gene>
    <name evidence="10" type="ORF">KDA27_01905</name>
</gene>
<evidence type="ECO:0000313" key="10">
    <source>
        <dbReference type="EMBL" id="MCA9754527.1"/>
    </source>
</evidence>
<evidence type="ECO:0000256" key="5">
    <source>
        <dbReference type="ARBA" id="ARBA00023136"/>
    </source>
</evidence>
<evidence type="ECO:0000256" key="8">
    <source>
        <dbReference type="SAM" id="Phobius"/>
    </source>
</evidence>
<proteinExistence type="inferred from homology"/>
<accession>A0A956N9A7</accession>
<dbReference type="GO" id="GO:0003954">
    <property type="term" value="F:NADH dehydrogenase activity"/>
    <property type="evidence" value="ECO:0007669"/>
    <property type="project" value="TreeGrafter"/>
</dbReference>
<evidence type="ECO:0000256" key="4">
    <source>
        <dbReference type="ARBA" id="ARBA00022989"/>
    </source>
</evidence>
<dbReference type="InterPro" id="IPR003918">
    <property type="entry name" value="NADH_UbQ_OxRdtase"/>
</dbReference>
<dbReference type="GO" id="GO:0015990">
    <property type="term" value="P:electron transport coupled proton transport"/>
    <property type="evidence" value="ECO:0007669"/>
    <property type="project" value="TreeGrafter"/>
</dbReference>
<feature type="transmembrane region" description="Helical" evidence="8">
    <location>
        <begin position="246"/>
        <end position="268"/>
    </location>
</feature>
<dbReference type="Proteomes" id="UP000739538">
    <property type="component" value="Unassembled WGS sequence"/>
</dbReference>
<feature type="transmembrane region" description="Helical" evidence="8">
    <location>
        <begin position="412"/>
        <end position="433"/>
    </location>
</feature>
<feature type="transmembrane region" description="Helical" evidence="8">
    <location>
        <begin position="135"/>
        <end position="152"/>
    </location>
</feature>
<feature type="transmembrane region" description="Helical" evidence="8">
    <location>
        <begin position="280"/>
        <end position="299"/>
    </location>
</feature>
<feature type="domain" description="NADH:quinone oxidoreductase/Mrp antiporter transmembrane" evidence="9">
    <location>
        <begin position="128"/>
        <end position="420"/>
    </location>
</feature>
<dbReference type="GO" id="GO:0042773">
    <property type="term" value="P:ATP synthesis coupled electron transport"/>
    <property type="evidence" value="ECO:0007669"/>
    <property type="project" value="InterPro"/>
</dbReference>
<dbReference type="PRINTS" id="PR01437">
    <property type="entry name" value="NUOXDRDTASE4"/>
</dbReference>
<dbReference type="PANTHER" id="PTHR43507:SF1">
    <property type="entry name" value="NADH-UBIQUINONE OXIDOREDUCTASE CHAIN 4"/>
    <property type="match status" value="1"/>
</dbReference>
<feature type="transmembrane region" description="Helical" evidence="8">
    <location>
        <begin position="35"/>
        <end position="54"/>
    </location>
</feature>
<keyword evidence="4 8" id="KW-1133">Transmembrane helix</keyword>
<comment type="caution">
    <text evidence="10">The sequence shown here is derived from an EMBL/GenBank/DDBJ whole genome shotgun (WGS) entry which is preliminary data.</text>
</comment>
<evidence type="ECO:0000256" key="1">
    <source>
        <dbReference type="ARBA" id="ARBA00004127"/>
    </source>
</evidence>
<feature type="transmembrane region" description="Helical" evidence="8">
    <location>
        <begin position="74"/>
        <end position="99"/>
    </location>
</feature>
<feature type="transmembrane region" description="Helical" evidence="8">
    <location>
        <begin position="203"/>
        <end position="225"/>
    </location>
</feature>
<feature type="region of interest" description="Disordered" evidence="7">
    <location>
        <begin position="509"/>
        <end position="575"/>
    </location>
</feature>
<dbReference type="EMBL" id="JAGQHS010000005">
    <property type="protein sequence ID" value="MCA9754527.1"/>
    <property type="molecule type" value="Genomic_DNA"/>
</dbReference>
<name>A0A956N9A7_UNCEI</name>
<dbReference type="AlphaFoldDB" id="A0A956N9A7"/>
<feature type="transmembrane region" description="Helical" evidence="8">
    <location>
        <begin position="306"/>
        <end position="328"/>
    </location>
</feature>
<dbReference type="GO" id="GO:0048039">
    <property type="term" value="F:ubiquinone binding"/>
    <property type="evidence" value="ECO:0007669"/>
    <property type="project" value="TreeGrafter"/>
</dbReference>
<keyword evidence="5 8" id="KW-0472">Membrane</keyword>
<comment type="similarity">
    <text evidence="2">Belongs to the complex I subunit 4 family.</text>
</comment>